<keyword evidence="4" id="KW-1185">Reference proteome</keyword>
<gene>
    <name evidence="3" type="ORF">GTA08_BOTSDO03128</name>
</gene>
<accession>A0A8H4N7A6</accession>
<proteinExistence type="inferred from homology"/>
<dbReference type="Proteomes" id="UP000572817">
    <property type="component" value="Unassembled WGS sequence"/>
</dbReference>
<reference evidence="3" key="1">
    <citation type="submission" date="2020-04" db="EMBL/GenBank/DDBJ databases">
        <title>Genome Assembly and Annotation of Botryosphaeria dothidea sdau 11-99, a Latent Pathogen of Apple Fruit Ring Rot in China.</title>
        <authorList>
            <person name="Yu C."/>
            <person name="Diao Y."/>
            <person name="Lu Q."/>
            <person name="Zhao J."/>
            <person name="Cui S."/>
            <person name="Peng C."/>
            <person name="He B."/>
            <person name="Liu H."/>
        </authorList>
    </citation>
    <scope>NUCLEOTIDE SEQUENCE [LARGE SCALE GENOMIC DNA]</scope>
    <source>
        <strain evidence="3">Sdau11-99</strain>
    </source>
</reference>
<name>A0A8H4N7A6_9PEZI</name>
<evidence type="ECO:0000256" key="2">
    <source>
        <dbReference type="ARBA" id="ARBA00023002"/>
    </source>
</evidence>
<dbReference type="PANTHER" id="PTHR24320">
    <property type="entry name" value="RETINOL DEHYDROGENASE"/>
    <property type="match status" value="1"/>
</dbReference>
<dbReference type="InterPro" id="IPR036291">
    <property type="entry name" value="NAD(P)-bd_dom_sf"/>
</dbReference>
<dbReference type="GO" id="GO:0016491">
    <property type="term" value="F:oxidoreductase activity"/>
    <property type="evidence" value="ECO:0007669"/>
    <property type="project" value="UniProtKB-KW"/>
</dbReference>
<dbReference type="PANTHER" id="PTHR24320:SF283">
    <property type="entry name" value="RETINOL DEHYDROGENASE 11"/>
    <property type="match status" value="1"/>
</dbReference>
<dbReference type="EMBL" id="WWBZ02000016">
    <property type="protein sequence ID" value="KAF4309883.1"/>
    <property type="molecule type" value="Genomic_DNA"/>
</dbReference>
<dbReference type="Gene3D" id="3.40.50.720">
    <property type="entry name" value="NAD(P)-binding Rossmann-like Domain"/>
    <property type="match status" value="1"/>
</dbReference>
<dbReference type="OrthoDB" id="191139at2759"/>
<evidence type="ECO:0000256" key="1">
    <source>
        <dbReference type="ARBA" id="ARBA00006484"/>
    </source>
</evidence>
<comment type="similarity">
    <text evidence="1">Belongs to the short-chain dehydrogenases/reductases (SDR) family.</text>
</comment>
<comment type="caution">
    <text evidence="3">The sequence shown here is derived from an EMBL/GenBank/DDBJ whole genome shotgun (WGS) entry which is preliminary data.</text>
</comment>
<sequence>MAPPYSFETTATEVAADLSANIRGKTILITGVTPNSLGSHFAETIAQHSPALLILASRTQESLSATTAAIHVTHPSLPIRSVLVDLSSLASVRAAASTIAAMQAAGTVIDTLVLNAGIMACLHGTTADGFERQFGTCHLGHFVFGNAIIPGMLGAGRAPRVVVVSSEAHQLGPVRFTDPGFTGGQEYDKWRAYGQAKTANCLYAWSLAEKLGARGLQAYSLHPGGIVTNLGKHIDMQGDDVAKMCEVYRSVGSSLGFPEHMQKLKFKDHDQGTATHVVAAFADDLKEDNGKYLVDGKIASWDMVSPWARNSFDAERLWKMSEDMVGEKFEF</sequence>
<dbReference type="SUPFAM" id="SSF51735">
    <property type="entry name" value="NAD(P)-binding Rossmann-fold domains"/>
    <property type="match status" value="1"/>
</dbReference>
<keyword evidence="2" id="KW-0560">Oxidoreductase</keyword>
<organism evidence="3 4">
    <name type="scientific">Botryosphaeria dothidea</name>
    <dbReference type="NCBI Taxonomy" id="55169"/>
    <lineage>
        <taxon>Eukaryota</taxon>
        <taxon>Fungi</taxon>
        <taxon>Dikarya</taxon>
        <taxon>Ascomycota</taxon>
        <taxon>Pezizomycotina</taxon>
        <taxon>Dothideomycetes</taxon>
        <taxon>Dothideomycetes incertae sedis</taxon>
        <taxon>Botryosphaeriales</taxon>
        <taxon>Botryosphaeriaceae</taxon>
        <taxon>Botryosphaeria</taxon>
    </lineage>
</organism>
<dbReference type="Pfam" id="PF00106">
    <property type="entry name" value="adh_short"/>
    <property type="match status" value="1"/>
</dbReference>
<protein>
    <submittedName>
        <fullName evidence="3">Retinol dehydrogenase 14</fullName>
    </submittedName>
</protein>
<evidence type="ECO:0000313" key="3">
    <source>
        <dbReference type="EMBL" id="KAF4309883.1"/>
    </source>
</evidence>
<dbReference type="InterPro" id="IPR002347">
    <property type="entry name" value="SDR_fam"/>
</dbReference>
<dbReference type="AlphaFoldDB" id="A0A8H4N7A6"/>
<evidence type="ECO:0000313" key="4">
    <source>
        <dbReference type="Proteomes" id="UP000572817"/>
    </source>
</evidence>